<keyword evidence="2" id="KW-1133">Transmembrane helix</keyword>
<evidence type="ECO:0000256" key="3">
    <source>
        <dbReference type="SAM" id="SignalP"/>
    </source>
</evidence>
<feature type="transmembrane region" description="Helical" evidence="2">
    <location>
        <begin position="45"/>
        <end position="64"/>
    </location>
</feature>
<keyword evidence="4" id="KW-1185">Reference proteome</keyword>
<evidence type="ECO:0000313" key="5">
    <source>
        <dbReference type="WBParaSite" id="Csp11.Scaffold566.g4136.t1"/>
    </source>
</evidence>
<organism evidence="4 5">
    <name type="scientific">Caenorhabditis tropicalis</name>
    <dbReference type="NCBI Taxonomy" id="1561998"/>
    <lineage>
        <taxon>Eukaryota</taxon>
        <taxon>Metazoa</taxon>
        <taxon>Ecdysozoa</taxon>
        <taxon>Nematoda</taxon>
        <taxon>Chromadorea</taxon>
        <taxon>Rhabditida</taxon>
        <taxon>Rhabditina</taxon>
        <taxon>Rhabditomorpha</taxon>
        <taxon>Rhabditoidea</taxon>
        <taxon>Rhabditidae</taxon>
        <taxon>Peloderinae</taxon>
        <taxon>Caenorhabditis</taxon>
    </lineage>
</organism>
<dbReference type="AlphaFoldDB" id="A0A1I7TAW2"/>
<dbReference type="Proteomes" id="UP000095282">
    <property type="component" value="Unplaced"/>
</dbReference>
<feature type="region of interest" description="Disordered" evidence="1">
    <location>
        <begin position="94"/>
        <end position="118"/>
    </location>
</feature>
<accession>A0A1I7TAW2</accession>
<reference evidence="5" key="1">
    <citation type="submission" date="2016-11" db="UniProtKB">
        <authorList>
            <consortium name="WormBaseParasite"/>
        </authorList>
    </citation>
    <scope>IDENTIFICATION</scope>
</reference>
<keyword evidence="2" id="KW-0472">Membrane</keyword>
<sequence length="118" mass="13137">MNFKVFFSILILLSQTVAIDGNVIGGTDSPVQSSTSGVASSNKGVLTMVIVYALVFGILIYILYLEDYCRRPNSVCRRSAEFCRRLSKFCKKPAPEHNKCSCKDNKDQVKSDGDQYKV</sequence>
<name>A0A1I7TAW2_9PELO</name>
<proteinExistence type="predicted"/>
<keyword evidence="2" id="KW-0812">Transmembrane</keyword>
<feature type="signal peptide" evidence="3">
    <location>
        <begin position="1"/>
        <end position="18"/>
    </location>
</feature>
<evidence type="ECO:0000256" key="2">
    <source>
        <dbReference type="SAM" id="Phobius"/>
    </source>
</evidence>
<protein>
    <submittedName>
        <fullName evidence="5">Uncharacterized protein</fullName>
    </submittedName>
</protein>
<dbReference type="WBParaSite" id="Csp11.Scaffold566.g4136.t1">
    <property type="protein sequence ID" value="Csp11.Scaffold566.g4136.t1"/>
    <property type="gene ID" value="Csp11.Scaffold566.g4136"/>
</dbReference>
<evidence type="ECO:0000256" key="1">
    <source>
        <dbReference type="SAM" id="MobiDB-lite"/>
    </source>
</evidence>
<evidence type="ECO:0000313" key="4">
    <source>
        <dbReference type="Proteomes" id="UP000095282"/>
    </source>
</evidence>
<feature type="chain" id="PRO_5009307267" evidence="3">
    <location>
        <begin position="19"/>
        <end position="118"/>
    </location>
</feature>
<keyword evidence="3" id="KW-0732">Signal</keyword>